<dbReference type="STRING" id="764103.G7E0Q2"/>
<dbReference type="Gene3D" id="3.40.50.720">
    <property type="entry name" value="NAD(P)-binding Rossmann-like Domain"/>
    <property type="match status" value="1"/>
</dbReference>
<dbReference type="GO" id="GO:0016491">
    <property type="term" value="F:oxidoreductase activity"/>
    <property type="evidence" value="ECO:0007669"/>
    <property type="project" value="UniProtKB-KW"/>
</dbReference>
<dbReference type="HOGENOM" id="CLU_044876_6_1_1"/>
<name>G7E0Q2_MIXOS</name>
<comment type="caution">
    <text evidence="4">The sequence shown here is derived from an EMBL/GenBank/DDBJ whole genome shotgun (WGS) entry which is preliminary data.</text>
</comment>
<dbReference type="OMA" id="HEIAAMY"/>
<evidence type="ECO:0000313" key="4">
    <source>
        <dbReference type="EMBL" id="GAA96412.1"/>
    </source>
</evidence>
<evidence type="ECO:0000256" key="2">
    <source>
        <dbReference type="ARBA" id="ARBA00023002"/>
    </source>
</evidence>
<dbReference type="Proteomes" id="UP000009131">
    <property type="component" value="Unassembled WGS sequence"/>
</dbReference>
<dbReference type="InterPro" id="IPR051609">
    <property type="entry name" value="NmrA/Isoflavone_reductase-like"/>
</dbReference>
<proteinExistence type="predicted"/>
<accession>G7E0Q2</accession>
<keyword evidence="5" id="KW-1185">Reference proteome</keyword>
<organism evidence="4 5">
    <name type="scientific">Mixia osmundae (strain CBS 9802 / IAM 14324 / JCM 22182 / KY 12970)</name>
    <dbReference type="NCBI Taxonomy" id="764103"/>
    <lineage>
        <taxon>Eukaryota</taxon>
        <taxon>Fungi</taxon>
        <taxon>Dikarya</taxon>
        <taxon>Basidiomycota</taxon>
        <taxon>Pucciniomycotina</taxon>
        <taxon>Mixiomycetes</taxon>
        <taxon>Mixiales</taxon>
        <taxon>Mixiaceae</taxon>
        <taxon>Mixia</taxon>
    </lineage>
</organism>
<sequence length="289" mass="31396">MAAYKAFAIAGGINSSGPMSGNLGSFFAKSLLKQGASVTLLVRSIGKPEVAEDLKQRGATIKIIDYNEPESLAEALVGIDVVISTLSGPGFAVQPALAKASKQAGVSLFVPSEFGTATLGVEPDSPIYGKAKFHGVLKELELPYTLFFTGVFSDFARMIFNTSTGKITIIGRGDAKVSTTARQDIADYLAFVLTKLKPEELANRVLRIEGSRFSFNELVEHANANSQRPLEVDHEPLQVAQKRYADTHDFITWMKVAWDQGRGVSATNTSDLDNHLFPDWQPKPIKDFL</sequence>
<evidence type="ECO:0000256" key="1">
    <source>
        <dbReference type="ARBA" id="ARBA00022857"/>
    </source>
</evidence>
<gene>
    <name evidence="4" type="primary">Mo03079</name>
    <name evidence="4" type="ORF">E5Q_03079</name>
</gene>
<dbReference type="InParanoid" id="G7E0Q2"/>
<dbReference type="EMBL" id="BABT02000084">
    <property type="protein sequence ID" value="GAA96412.1"/>
    <property type="molecule type" value="Genomic_DNA"/>
</dbReference>
<keyword evidence="1" id="KW-0521">NADP</keyword>
<keyword evidence="2" id="KW-0560">Oxidoreductase</keyword>
<dbReference type="PANTHER" id="PTHR47706:SF9">
    <property type="entry name" value="NMRA-LIKE DOMAIN-CONTAINING PROTEIN-RELATED"/>
    <property type="match status" value="1"/>
</dbReference>
<dbReference type="OrthoDB" id="5283654at2759"/>
<dbReference type="PANTHER" id="PTHR47706">
    <property type="entry name" value="NMRA-LIKE FAMILY PROTEIN"/>
    <property type="match status" value="1"/>
</dbReference>
<dbReference type="InterPro" id="IPR036291">
    <property type="entry name" value="NAD(P)-bd_dom_sf"/>
</dbReference>
<evidence type="ECO:0000259" key="3">
    <source>
        <dbReference type="Pfam" id="PF05368"/>
    </source>
</evidence>
<reference evidence="4 5" key="2">
    <citation type="journal article" date="2012" name="Open Biol.">
        <title>Characteristics of nucleosomes and linker DNA regions on the genome of the basidiomycete Mixia osmundae revealed by mono- and dinucleosome mapping.</title>
        <authorList>
            <person name="Nishida H."/>
            <person name="Kondo S."/>
            <person name="Matsumoto T."/>
            <person name="Suzuki Y."/>
            <person name="Yoshikawa H."/>
            <person name="Taylor T.D."/>
            <person name="Sugiyama J."/>
        </authorList>
    </citation>
    <scope>NUCLEOTIDE SEQUENCE [LARGE SCALE GENOMIC DNA]</scope>
    <source>
        <strain evidence="5">CBS 9802 / IAM 14324 / JCM 22182 / KY 12970</strain>
    </source>
</reference>
<reference evidence="4 5" key="1">
    <citation type="journal article" date="2011" name="J. Gen. Appl. Microbiol.">
        <title>Draft genome sequencing of the enigmatic basidiomycete Mixia osmundae.</title>
        <authorList>
            <person name="Nishida H."/>
            <person name="Nagatsuka Y."/>
            <person name="Sugiyama J."/>
        </authorList>
    </citation>
    <scope>NUCLEOTIDE SEQUENCE [LARGE SCALE GENOMIC DNA]</scope>
    <source>
        <strain evidence="5">CBS 9802 / IAM 14324 / JCM 22182 / KY 12970</strain>
    </source>
</reference>
<dbReference type="RefSeq" id="XP_014566379.1">
    <property type="nucleotide sequence ID" value="XM_014710893.1"/>
</dbReference>
<dbReference type="InterPro" id="IPR008030">
    <property type="entry name" value="NmrA-like"/>
</dbReference>
<dbReference type="eggNOG" id="ENOG502S1FN">
    <property type="taxonomic scope" value="Eukaryota"/>
</dbReference>
<protein>
    <recommendedName>
        <fullName evidence="3">NmrA-like domain-containing protein</fullName>
    </recommendedName>
</protein>
<dbReference type="Pfam" id="PF05368">
    <property type="entry name" value="NmrA"/>
    <property type="match status" value="1"/>
</dbReference>
<feature type="domain" description="NmrA-like" evidence="3">
    <location>
        <begin position="20"/>
        <end position="242"/>
    </location>
</feature>
<dbReference type="AlphaFoldDB" id="G7E0Q2"/>
<dbReference type="Gene3D" id="3.90.25.10">
    <property type="entry name" value="UDP-galactose 4-epimerase, domain 1"/>
    <property type="match status" value="1"/>
</dbReference>
<dbReference type="SUPFAM" id="SSF51735">
    <property type="entry name" value="NAD(P)-binding Rossmann-fold domains"/>
    <property type="match status" value="1"/>
</dbReference>
<evidence type="ECO:0000313" key="5">
    <source>
        <dbReference type="Proteomes" id="UP000009131"/>
    </source>
</evidence>